<proteinExistence type="predicted"/>
<reference evidence="2 3" key="1">
    <citation type="submission" date="2023-07" db="EMBL/GenBank/DDBJ databases">
        <title>Genomic Encyclopedia of Type Strains, Phase IV (KMG-IV): sequencing the most valuable type-strain genomes for metagenomic binning, comparative biology and taxonomic classification.</title>
        <authorList>
            <person name="Goeker M."/>
        </authorList>
    </citation>
    <scope>NUCLEOTIDE SEQUENCE [LARGE SCALE GENOMIC DNA]</scope>
    <source>
        <strain evidence="2 3">DSM 19013</strain>
    </source>
</reference>
<comment type="caution">
    <text evidence="2">The sequence shown here is derived from an EMBL/GenBank/DDBJ whole genome shotgun (WGS) entry which is preliminary data.</text>
</comment>
<dbReference type="InterPro" id="IPR009078">
    <property type="entry name" value="Ferritin-like_SF"/>
</dbReference>
<evidence type="ECO:0000313" key="2">
    <source>
        <dbReference type="EMBL" id="MDQ0447224.1"/>
    </source>
</evidence>
<organism evidence="2 3">
    <name type="scientific">Methylobacterium aerolatum</name>
    <dbReference type="NCBI Taxonomy" id="418708"/>
    <lineage>
        <taxon>Bacteria</taxon>
        <taxon>Pseudomonadati</taxon>
        <taxon>Pseudomonadota</taxon>
        <taxon>Alphaproteobacteria</taxon>
        <taxon>Hyphomicrobiales</taxon>
        <taxon>Methylobacteriaceae</taxon>
        <taxon>Methylobacterium</taxon>
    </lineage>
</organism>
<evidence type="ECO:0000256" key="1">
    <source>
        <dbReference type="SAM" id="Coils"/>
    </source>
</evidence>
<dbReference type="Proteomes" id="UP001231124">
    <property type="component" value="Unassembled WGS sequence"/>
</dbReference>
<dbReference type="SUPFAM" id="SSF47240">
    <property type="entry name" value="Ferritin-like"/>
    <property type="match status" value="1"/>
</dbReference>
<dbReference type="InterPro" id="IPR010287">
    <property type="entry name" value="DUF892_YciF-like"/>
</dbReference>
<gene>
    <name evidence="2" type="ORF">QO012_001720</name>
</gene>
<dbReference type="Pfam" id="PF05974">
    <property type="entry name" value="DUF892"/>
    <property type="match status" value="1"/>
</dbReference>
<accession>A0ABU0I0L3</accession>
<feature type="coiled-coil region" evidence="1">
    <location>
        <begin position="41"/>
        <end position="68"/>
    </location>
</feature>
<keyword evidence="3" id="KW-1185">Reference proteome</keyword>
<evidence type="ECO:0000313" key="3">
    <source>
        <dbReference type="Proteomes" id="UP001231124"/>
    </source>
</evidence>
<protein>
    <submittedName>
        <fullName evidence="2">Ferritin-like metal-binding protein YciE</fullName>
    </submittedName>
</protein>
<sequence>MSMDTRDIYVGALRNTHALELQALQIMERQVERLERYPEMADALRKHIDETHAQRQRLDEALHSLNETHSVIKEGFLGFVGNMMALGHAPAQDEILKNTYANHAFENFEIAAYESLIEIGAAAGLSSHGAGLRQSLEEEKAMARRVHDLIGPTTRRYVELTTSGAKADR</sequence>
<dbReference type="RefSeq" id="WP_238206907.1">
    <property type="nucleotide sequence ID" value="NZ_BPQE01000031.1"/>
</dbReference>
<dbReference type="InterPro" id="IPR012347">
    <property type="entry name" value="Ferritin-like"/>
</dbReference>
<name>A0ABU0I0L3_9HYPH</name>
<dbReference type="EMBL" id="JAUSVP010000004">
    <property type="protein sequence ID" value="MDQ0447224.1"/>
    <property type="molecule type" value="Genomic_DNA"/>
</dbReference>
<dbReference type="Gene3D" id="1.20.1260.10">
    <property type="match status" value="1"/>
</dbReference>
<keyword evidence="1" id="KW-0175">Coiled coil</keyword>